<sequence>RGQEISAQTRYNALAMPAASGGSPPCPLNNRMENRGAANSFADSSHNFVMPELCEVNMTVL</sequence>
<reference evidence="2 3" key="1">
    <citation type="submission" date="2022-07" db="EMBL/GenBank/DDBJ databases">
        <title>Methylomonas rivi sp. nov., Methylomonas rosea sp. nov., Methylomonas aureus sp. nov. and Methylomonas subterranea sp. nov., four novel methanotrophs isolated from a freshwater creek and the deep terrestrial subsurface.</title>
        <authorList>
            <person name="Abin C."/>
            <person name="Sankaranarayanan K."/>
            <person name="Garner C."/>
            <person name="Sindelar R."/>
            <person name="Kotary K."/>
            <person name="Garner R."/>
            <person name="Barclay S."/>
            <person name="Lawson P."/>
            <person name="Krumholz L."/>
        </authorList>
    </citation>
    <scope>NUCLEOTIDE SEQUENCE [LARGE SCALE GENOMIC DNA]</scope>
    <source>
        <strain evidence="2 3">WSC-6</strain>
    </source>
</reference>
<proteinExistence type="predicted"/>
<comment type="caution">
    <text evidence="2">The sequence shown here is derived from an EMBL/GenBank/DDBJ whole genome shotgun (WGS) entry which is preliminary data.</text>
</comment>
<keyword evidence="3" id="KW-1185">Reference proteome</keyword>
<accession>A0ABT1UB86</accession>
<organism evidence="2 3">
    <name type="scientific">Methylomonas rivi</name>
    <dbReference type="NCBI Taxonomy" id="2952226"/>
    <lineage>
        <taxon>Bacteria</taxon>
        <taxon>Pseudomonadati</taxon>
        <taxon>Pseudomonadota</taxon>
        <taxon>Gammaproteobacteria</taxon>
        <taxon>Methylococcales</taxon>
        <taxon>Methylococcaceae</taxon>
        <taxon>Methylomonas</taxon>
    </lineage>
</organism>
<dbReference type="EMBL" id="JANIBK010000189">
    <property type="protein sequence ID" value="MCQ8130625.1"/>
    <property type="molecule type" value="Genomic_DNA"/>
</dbReference>
<gene>
    <name evidence="2" type="ORF">NP596_19345</name>
</gene>
<feature type="non-terminal residue" evidence="2">
    <location>
        <position position="1"/>
    </location>
</feature>
<dbReference type="Proteomes" id="UP001524586">
    <property type="component" value="Unassembled WGS sequence"/>
</dbReference>
<dbReference type="RefSeq" id="WP_256617045.1">
    <property type="nucleotide sequence ID" value="NZ_JANIBK010000189.1"/>
</dbReference>
<protein>
    <submittedName>
        <fullName evidence="2">Uncharacterized protein</fullName>
    </submittedName>
</protein>
<evidence type="ECO:0000313" key="2">
    <source>
        <dbReference type="EMBL" id="MCQ8130625.1"/>
    </source>
</evidence>
<evidence type="ECO:0000256" key="1">
    <source>
        <dbReference type="SAM" id="MobiDB-lite"/>
    </source>
</evidence>
<evidence type="ECO:0000313" key="3">
    <source>
        <dbReference type="Proteomes" id="UP001524586"/>
    </source>
</evidence>
<name>A0ABT1UB86_9GAMM</name>
<feature type="compositionally biased region" description="Polar residues" evidence="1">
    <location>
        <begin position="1"/>
        <end position="11"/>
    </location>
</feature>
<feature type="region of interest" description="Disordered" evidence="1">
    <location>
        <begin position="1"/>
        <end position="32"/>
    </location>
</feature>